<feature type="coiled-coil region" evidence="1">
    <location>
        <begin position="98"/>
        <end position="125"/>
    </location>
</feature>
<evidence type="ECO:0000256" key="1">
    <source>
        <dbReference type="SAM" id="Coils"/>
    </source>
</evidence>
<feature type="region of interest" description="Disordered" evidence="2">
    <location>
        <begin position="181"/>
        <end position="279"/>
    </location>
</feature>
<gene>
    <name evidence="3" type="ORF">SVIO_041940</name>
</gene>
<dbReference type="EMBL" id="BJHW01000001">
    <property type="protein sequence ID" value="GDY53571.1"/>
    <property type="molecule type" value="Genomic_DNA"/>
</dbReference>
<comment type="caution">
    <text evidence="3">The sequence shown here is derived from an EMBL/GenBank/DDBJ whole genome shotgun (WGS) entry which is preliminary data.</text>
</comment>
<protein>
    <recommendedName>
        <fullName evidence="5">Secreted protein</fullName>
    </recommendedName>
</protein>
<feature type="compositionally biased region" description="Low complexity" evidence="2">
    <location>
        <begin position="200"/>
        <end position="219"/>
    </location>
</feature>
<dbReference type="Proteomes" id="UP000301309">
    <property type="component" value="Unassembled WGS sequence"/>
</dbReference>
<keyword evidence="4" id="KW-1185">Reference proteome</keyword>
<sequence>MEAIWILLTLFVLIMLAGVYGAVRAVRAAKRGIDRTVHQARVTVEETRLRARQLAQPGAAGELAQLRLSLRGSMRATGQALQAAAPQDRSLSESLGLFQRLSAHARDLEADLKRLEQEPDRARLAALLPEMRERTQRITHSADSLRWAVQERTQRFAHDDLDSLGREIEMEAGALRHWTTAEPDEPWTAPEASARPGPDAGARSGPEAGARPGPGAGQAPEPPRPSLGARGNTEPQPWQKPWQKSPDPRTRPETPEPGNSELCNEPGLRTGSESRLNRA</sequence>
<proteinExistence type="predicted"/>
<evidence type="ECO:0000313" key="3">
    <source>
        <dbReference type="EMBL" id="GDY53571.1"/>
    </source>
</evidence>
<evidence type="ECO:0008006" key="5">
    <source>
        <dbReference type="Google" id="ProtNLM"/>
    </source>
</evidence>
<evidence type="ECO:0000313" key="4">
    <source>
        <dbReference type="Proteomes" id="UP000301309"/>
    </source>
</evidence>
<evidence type="ECO:0000256" key="2">
    <source>
        <dbReference type="SAM" id="MobiDB-lite"/>
    </source>
</evidence>
<reference evidence="3 4" key="1">
    <citation type="journal article" date="2020" name="Int. J. Syst. Evol. Microbiol.">
        <title>Reclassification of Streptomyces castelarensis and Streptomyces sporoclivatus as later heterotypic synonyms of Streptomyces antimycoticus.</title>
        <authorList>
            <person name="Komaki H."/>
            <person name="Tamura T."/>
        </authorList>
    </citation>
    <scope>NUCLEOTIDE SEQUENCE [LARGE SCALE GENOMIC DNA]</scope>
    <source>
        <strain evidence="3 4">NBRC 13459</strain>
    </source>
</reference>
<keyword evidence="1" id="KW-0175">Coiled coil</keyword>
<organism evidence="3 4">
    <name type="scientific">Streptomyces violaceusniger</name>
    <dbReference type="NCBI Taxonomy" id="68280"/>
    <lineage>
        <taxon>Bacteria</taxon>
        <taxon>Bacillati</taxon>
        <taxon>Actinomycetota</taxon>
        <taxon>Actinomycetes</taxon>
        <taxon>Kitasatosporales</taxon>
        <taxon>Streptomycetaceae</taxon>
        <taxon>Streptomyces</taxon>
        <taxon>Streptomyces violaceusniger group</taxon>
    </lineage>
</organism>
<feature type="compositionally biased region" description="Low complexity" evidence="2">
    <location>
        <begin position="235"/>
        <end position="244"/>
    </location>
</feature>
<accession>A0A4D4KW87</accession>
<name>A0A4D4KW87_STRVO</name>
<dbReference type="AlphaFoldDB" id="A0A4D4KW87"/>